<dbReference type="EMBL" id="JAUEPR010000039">
    <property type="protein sequence ID" value="KAK0472641.1"/>
    <property type="molecule type" value="Genomic_DNA"/>
</dbReference>
<feature type="region of interest" description="Disordered" evidence="1">
    <location>
        <begin position="1"/>
        <end position="32"/>
    </location>
</feature>
<evidence type="ECO:0000313" key="3">
    <source>
        <dbReference type="EMBL" id="KAK0472641.1"/>
    </source>
</evidence>
<feature type="compositionally biased region" description="Basic and acidic residues" evidence="1">
    <location>
        <begin position="349"/>
        <end position="360"/>
    </location>
</feature>
<dbReference type="AlphaFoldDB" id="A0AA39NVR2"/>
<protein>
    <recommendedName>
        <fullName evidence="2">F-box domain-containing protein</fullName>
    </recommendedName>
</protein>
<name>A0AA39NVR2_9AGAR</name>
<proteinExistence type="predicted"/>
<evidence type="ECO:0000313" key="4">
    <source>
        <dbReference type="Proteomes" id="UP001175227"/>
    </source>
</evidence>
<comment type="caution">
    <text evidence="3">The sequence shown here is derived from an EMBL/GenBank/DDBJ whole genome shotgun (WGS) entry which is preliminary data.</text>
</comment>
<sequence>MKNATKRRKTHSDAKENVPPTESQRKNGRQVKRRVKGALAAFVDMPLDILLCRCELLDPHDLLHLARLSKAFRRVSKSSISAWKSARSNIGGLPEPLYGLSEPAWANLIFVRVCHRSFALRDQQKSQHFFSERAYALHLILYQLSTLAIADLQRVPGSIRTDEDILLIATLIPTLPLKSGNLKIPAWREIMKKYAGPGSPAILKMSTARLNDQDQVLWQICGRMHLNAFIGSWGCWSIKPCRPKCSNKIVFEHLGYGEELASMPSVDILAKHNLVNQTRPLTDRIWTNIQGELVKYMKKVKVDRLAQEHHELLQRRRKVVIEYLSHVQSSVSEHTLPSPARLFRTPSNPKDHPPAVKRDVGGTPLSAEEKSSEVRLARNVFICKNCTLFSRNLNPRCRKNKPMYMTLLFFPDIVGHCCLSLGFDSRAEDDEIHCTATASVRVPWNTTRLEINDRAREVINALIAFIGTDPETTTVEDLDDEMEDYQFRCYACPDKKYVHNGAAPVSTFELYGWRDFLKHILAEHHEDTTPLEDYVKLVHAHTFWVDDWLILETVLDGGVFLSPHCTDLPCELYYWGYDSMVEHLRDEHELATVTDDVDIYAHGHYLLPEQRSAATTEAIDIVPEGHPLRAMMEE</sequence>
<organism evidence="3 4">
    <name type="scientific">Armillaria novae-zelandiae</name>
    <dbReference type="NCBI Taxonomy" id="153914"/>
    <lineage>
        <taxon>Eukaryota</taxon>
        <taxon>Fungi</taxon>
        <taxon>Dikarya</taxon>
        <taxon>Basidiomycota</taxon>
        <taxon>Agaricomycotina</taxon>
        <taxon>Agaricomycetes</taxon>
        <taxon>Agaricomycetidae</taxon>
        <taxon>Agaricales</taxon>
        <taxon>Marasmiineae</taxon>
        <taxon>Physalacriaceae</taxon>
        <taxon>Armillaria</taxon>
    </lineage>
</organism>
<feature type="region of interest" description="Disordered" evidence="1">
    <location>
        <begin position="338"/>
        <end position="368"/>
    </location>
</feature>
<feature type="compositionally biased region" description="Basic residues" evidence="1">
    <location>
        <begin position="1"/>
        <end position="10"/>
    </location>
</feature>
<evidence type="ECO:0000259" key="2">
    <source>
        <dbReference type="PROSITE" id="PS50181"/>
    </source>
</evidence>
<accession>A0AA39NVR2</accession>
<evidence type="ECO:0000256" key="1">
    <source>
        <dbReference type="SAM" id="MobiDB-lite"/>
    </source>
</evidence>
<keyword evidence="4" id="KW-1185">Reference proteome</keyword>
<feature type="domain" description="F-box" evidence="2">
    <location>
        <begin position="39"/>
        <end position="86"/>
    </location>
</feature>
<gene>
    <name evidence="3" type="ORF">IW261DRAFT_1661306</name>
</gene>
<dbReference type="InterPro" id="IPR036047">
    <property type="entry name" value="F-box-like_dom_sf"/>
</dbReference>
<dbReference type="InterPro" id="IPR001810">
    <property type="entry name" value="F-box_dom"/>
</dbReference>
<dbReference type="SUPFAM" id="SSF81383">
    <property type="entry name" value="F-box domain"/>
    <property type="match status" value="1"/>
</dbReference>
<reference evidence="3" key="1">
    <citation type="submission" date="2023-06" db="EMBL/GenBank/DDBJ databases">
        <authorList>
            <consortium name="Lawrence Berkeley National Laboratory"/>
            <person name="Ahrendt S."/>
            <person name="Sahu N."/>
            <person name="Indic B."/>
            <person name="Wong-Bajracharya J."/>
            <person name="Merenyi Z."/>
            <person name="Ke H.-M."/>
            <person name="Monk M."/>
            <person name="Kocsube S."/>
            <person name="Drula E."/>
            <person name="Lipzen A."/>
            <person name="Balint B."/>
            <person name="Henrissat B."/>
            <person name="Andreopoulos B."/>
            <person name="Martin F.M."/>
            <person name="Harder C.B."/>
            <person name="Rigling D."/>
            <person name="Ford K.L."/>
            <person name="Foster G.D."/>
            <person name="Pangilinan J."/>
            <person name="Papanicolaou A."/>
            <person name="Barry K."/>
            <person name="LaButti K."/>
            <person name="Viragh M."/>
            <person name="Koriabine M."/>
            <person name="Yan M."/>
            <person name="Riley R."/>
            <person name="Champramary S."/>
            <person name="Plett K.L."/>
            <person name="Tsai I.J."/>
            <person name="Slot J."/>
            <person name="Sipos G."/>
            <person name="Plett J."/>
            <person name="Nagy L.G."/>
            <person name="Grigoriev I.V."/>
        </authorList>
    </citation>
    <scope>NUCLEOTIDE SEQUENCE</scope>
    <source>
        <strain evidence="3">ICMP 16352</strain>
    </source>
</reference>
<dbReference type="Proteomes" id="UP001175227">
    <property type="component" value="Unassembled WGS sequence"/>
</dbReference>
<dbReference type="PROSITE" id="PS50181">
    <property type="entry name" value="FBOX"/>
    <property type="match status" value="1"/>
</dbReference>